<dbReference type="Proteomes" id="UP000682877">
    <property type="component" value="Chromosome 8"/>
</dbReference>
<name>A0A8S2B736_ARAAE</name>
<evidence type="ECO:0000256" key="1">
    <source>
        <dbReference type="SAM" id="MobiDB-lite"/>
    </source>
</evidence>
<dbReference type="PANTHER" id="PTHR31973:SF187">
    <property type="entry name" value="MUTATOR TRANSPOSASE MUDRA PROTEIN"/>
    <property type="match status" value="1"/>
</dbReference>
<accession>A0A8S2B736</accession>
<evidence type="ECO:0000313" key="3">
    <source>
        <dbReference type="Proteomes" id="UP000682877"/>
    </source>
</evidence>
<protein>
    <recommendedName>
        <fullName evidence="4">Transposase MuDR plant domain-containing protein</fullName>
    </recommendedName>
</protein>
<keyword evidence="3" id="KW-1185">Reference proteome</keyword>
<feature type="region of interest" description="Disordered" evidence="1">
    <location>
        <begin position="1"/>
        <end position="24"/>
    </location>
</feature>
<feature type="region of interest" description="Disordered" evidence="1">
    <location>
        <begin position="228"/>
        <end position="264"/>
    </location>
</feature>
<reference evidence="2" key="1">
    <citation type="submission" date="2021-01" db="EMBL/GenBank/DDBJ databases">
        <authorList>
            <person name="Bezrukov I."/>
        </authorList>
    </citation>
    <scope>NUCLEOTIDE SEQUENCE</scope>
</reference>
<feature type="compositionally biased region" description="Acidic residues" evidence="1">
    <location>
        <begin position="49"/>
        <end position="59"/>
    </location>
</feature>
<gene>
    <name evidence="2" type="ORF">AARE701A_LOCUS21129</name>
</gene>
<evidence type="ECO:0000313" key="2">
    <source>
        <dbReference type="EMBL" id="CAE6232482.1"/>
    </source>
</evidence>
<feature type="compositionally biased region" description="Basic and acidic residues" evidence="1">
    <location>
        <begin position="9"/>
        <end position="24"/>
    </location>
</feature>
<dbReference type="AlphaFoldDB" id="A0A8S2B736"/>
<sequence length="324" mass="37697">MSFDIDDGVNDKSSEEEDASHNVENETVFNYDFEFDEENLVDCKVTGFGDEEEENDDDYRDTPVSSDIETEQYERRSGELKLKQVFDTLEEFKEAMVDYVLNGGWNVKFTRWGKEKSELKCAMKGDCPWRIYCSFEEPVGKWMIKVYHDEHRCVKNGYSKLLTQAVIARLFLNDLRSNPKFKPKVIQEQIQQRWNLIVSRDQCRKAKAVALEIIQKEHDVQFSRVQDYQSEITDSSPDSSVEFHEERSKNPKRKRGVQESPVKVTKVTREGRIVRCGRCGVVGHNTRKCGNVGVEYIRPKNRSTSDEGFELMAFDYNEEPSQST</sequence>
<evidence type="ECO:0008006" key="4">
    <source>
        <dbReference type="Google" id="ProtNLM"/>
    </source>
</evidence>
<feature type="compositionally biased region" description="Polar residues" evidence="1">
    <location>
        <begin position="228"/>
        <end position="239"/>
    </location>
</feature>
<proteinExistence type="predicted"/>
<organism evidence="2 3">
    <name type="scientific">Arabidopsis arenosa</name>
    <name type="common">Sand rock-cress</name>
    <name type="synonym">Cardaminopsis arenosa</name>
    <dbReference type="NCBI Taxonomy" id="38785"/>
    <lineage>
        <taxon>Eukaryota</taxon>
        <taxon>Viridiplantae</taxon>
        <taxon>Streptophyta</taxon>
        <taxon>Embryophyta</taxon>
        <taxon>Tracheophyta</taxon>
        <taxon>Spermatophyta</taxon>
        <taxon>Magnoliopsida</taxon>
        <taxon>eudicotyledons</taxon>
        <taxon>Gunneridae</taxon>
        <taxon>Pentapetalae</taxon>
        <taxon>rosids</taxon>
        <taxon>malvids</taxon>
        <taxon>Brassicales</taxon>
        <taxon>Brassicaceae</taxon>
        <taxon>Camelineae</taxon>
        <taxon>Arabidopsis</taxon>
    </lineage>
</organism>
<dbReference type="EMBL" id="LR999458">
    <property type="protein sequence ID" value="CAE6232482.1"/>
    <property type="molecule type" value="Genomic_DNA"/>
</dbReference>
<dbReference type="PANTHER" id="PTHR31973">
    <property type="entry name" value="POLYPROTEIN, PUTATIVE-RELATED"/>
    <property type="match status" value="1"/>
</dbReference>
<feature type="region of interest" description="Disordered" evidence="1">
    <location>
        <begin position="46"/>
        <end position="66"/>
    </location>
</feature>